<dbReference type="GeneID" id="14917912"/>
<dbReference type="Gene3D" id="1.20.900.10">
    <property type="entry name" value="Dbl homology (DH) domain"/>
    <property type="match status" value="1"/>
</dbReference>
<dbReference type="Pfam" id="PF00621">
    <property type="entry name" value="RhoGEF"/>
    <property type="match status" value="1"/>
</dbReference>
<feature type="compositionally biased region" description="Polar residues" evidence="2">
    <location>
        <begin position="901"/>
        <end position="910"/>
    </location>
</feature>
<dbReference type="EMBL" id="KB007974">
    <property type="protein sequence ID" value="ELR17569.1"/>
    <property type="molecule type" value="Genomic_DNA"/>
</dbReference>
<gene>
    <name evidence="4" type="ORF">ACA1_063330</name>
</gene>
<dbReference type="Proteomes" id="UP000011083">
    <property type="component" value="Unassembled WGS sequence"/>
</dbReference>
<evidence type="ECO:0000256" key="2">
    <source>
        <dbReference type="SAM" id="MobiDB-lite"/>
    </source>
</evidence>
<evidence type="ECO:0000313" key="5">
    <source>
        <dbReference type="Proteomes" id="UP000011083"/>
    </source>
</evidence>
<reference evidence="4 5" key="1">
    <citation type="journal article" date="2013" name="Genome Biol.">
        <title>Genome of Acanthamoeba castellanii highlights extensive lateral gene transfer and early evolution of tyrosine kinase signaling.</title>
        <authorList>
            <person name="Clarke M."/>
            <person name="Lohan A.J."/>
            <person name="Liu B."/>
            <person name="Lagkouvardos I."/>
            <person name="Roy S."/>
            <person name="Zafar N."/>
            <person name="Bertelli C."/>
            <person name="Schilde C."/>
            <person name="Kianianmomeni A."/>
            <person name="Burglin T.R."/>
            <person name="Frech C."/>
            <person name="Turcotte B."/>
            <person name="Kopec K.O."/>
            <person name="Synnott J.M."/>
            <person name="Choo C."/>
            <person name="Paponov I."/>
            <person name="Finkler A."/>
            <person name="Soon Heng Tan C."/>
            <person name="Hutchins A.P."/>
            <person name="Weinmeier T."/>
            <person name="Rattei T."/>
            <person name="Chu J.S."/>
            <person name="Gimenez G."/>
            <person name="Irimia M."/>
            <person name="Rigden D.J."/>
            <person name="Fitzpatrick D.A."/>
            <person name="Lorenzo-Morales J."/>
            <person name="Bateman A."/>
            <person name="Chiu C.H."/>
            <person name="Tang P."/>
            <person name="Hegemann P."/>
            <person name="Fromm H."/>
            <person name="Raoult D."/>
            <person name="Greub G."/>
            <person name="Miranda-Saavedra D."/>
            <person name="Chen N."/>
            <person name="Nash P."/>
            <person name="Ginger M.L."/>
            <person name="Horn M."/>
            <person name="Schaap P."/>
            <person name="Caler L."/>
            <person name="Loftus B."/>
        </authorList>
    </citation>
    <scope>NUCLEOTIDE SEQUENCE [LARGE SCALE GENOMIC DNA]</scope>
    <source>
        <strain evidence="4 5">Neff</strain>
    </source>
</reference>
<feature type="domain" description="DH" evidence="3">
    <location>
        <begin position="448"/>
        <end position="653"/>
    </location>
</feature>
<dbReference type="SUPFAM" id="SSF48065">
    <property type="entry name" value="DBL homology domain (DH-domain)"/>
    <property type="match status" value="1"/>
</dbReference>
<keyword evidence="5" id="KW-1185">Reference proteome</keyword>
<dbReference type="Gene3D" id="2.30.29.30">
    <property type="entry name" value="Pleckstrin-homology domain (PH domain)/Phosphotyrosine-binding domain (PTB)"/>
    <property type="match status" value="1"/>
</dbReference>
<dbReference type="SMART" id="SM00233">
    <property type="entry name" value="PH"/>
    <property type="match status" value="1"/>
</dbReference>
<proteinExistence type="predicted"/>
<feature type="repeat" description="ARM" evidence="1">
    <location>
        <begin position="51"/>
        <end position="83"/>
    </location>
</feature>
<dbReference type="CDD" id="cd00160">
    <property type="entry name" value="RhoGEF"/>
    <property type="match status" value="1"/>
</dbReference>
<protein>
    <submittedName>
        <fullName evidence="4">RhoGEF domain containing protein</fullName>
    </submittedName>
</protein>
<dbReference type="GO" id="GO:0005085">
    <property type="term" value="F:guanyl-nucleotide exchange factor activity"/>
    <property type="evidence" value="ECO:0007669"/>
    <property type="project" value="InterPro"/>
</dbReference>
<dbReference type="SUPFAM" id="SSF50729">
    <property type="entry name" value="PH domain-like"/>
    <property type="match status" value="1"/>
</dbReference>
<dbReference type="InterPro" id="IPR011989">
    <property type="entry name" value="ARM-like"/>
</dbReference>
<dbReference type="KEGG" id="acan:ACA1_063330"/>
<dbReference type="AlphaFoldDB" id="L8GWH6"/>
<sequence length="910" mass="102739">MDRPILQPDQMALLIKGLAIDDNPQQQEYCLSILLNLAAEAGNRRHLEALGVAAPIVRILGSDSATDVMRMYACWALSNLTADGPSAAIQEELDAGRLLHALKRIFIEDRDNADVLEKVLWLLTNITTDDYPRNKALVASERYGFMALLTSLLDFATDENHEEGEAIPLSEMEYPEKIVTGAARALLNLFFDAEVQAKFIMQPNAVRQVVSLLSSASRDIQQSVFDLLVNLSAFDAETRKLLVSHQVSVRLTKVLNEAEVFPKILESAIKSTSNIVIEVLALVDMLTRPAIPAVIKNEIATALQSLSTNKDVRDMIFRANAVPPLVDLMIHNLQDSAEAALEDVLRVMVMLTLDEDKQRELRDKHEVDVFFRRIARANELQELHQMALMGLEYLKAPINGPLQPKVEKVATLRRSRATLSSNSSGPISPVPEVEAPVAQVDDERFYMKRKHIAKEILETEKNYVMYLGSIVTRFIEPLESILQKSPKSFITQDDIKKIFSVIRDILAVNGALLVEVEKALEFVNENLKMQLGQAFLSAVDKFKIYSAYVNNFDTSIETLDRVERDPRWRTFKDEVSSSGSVKDLNSLLIMPIQRIPRYLLLLNLGLPKMQELAAWMESEKDKCEGDMSAHTLGLRSRQVLSVMTKLAKQIQGYPKAFMEFGRKPVKEGMVLEYVPATKRSRYRYLFVFTDVIMLTEQKKARRADRAYKFLEDALLVGAQVAALPDTPSLKNAIKLTSSGGTKRDWVFFFGVKLDADLWLSCLSKAIVGANAAFQVQKQVRTSIVLPVGLTDHSTLPHMTMSASSVPIPSYRMSYSDKETGHCAKYYQRADAWPTTSFPQTAEDIENYKKTMIARYEAELLENAARLNIRPRVMSTKEKRMSIKEERKKEKERLKEIKKMQRNSTDPSKPF</sequence>
<dbReference type="SMART" id="SM00325">
    <property type="entry name" value="RhoGEF"/>
    <property type="match status" value="1"/>
</dbReference>
<feature type="compositionally biased region" description="Basic and acidic residues" evidence="2">
    <location>
        <begin position="875"/>
        <end position="898"/>
    </location>
</feature>
<dbReference type="InterPro" id="IPR000219">
    <property type="entry name" value="DH_dom"/>
</dbReference>
<dbReference type="VEuPathDB" id="AmoebaDB:ACA1_063330"/>
<dbReference type="RefSeq" id="XP_004339582.1">
    <property type="nucleotide sequence ID" value="XM_004339534.1"/>
</dbReference>
<evidence type="ECO:0000313" key="4">
    <source>
        <dbReference type="EMBL" id="ELR17569.1"/>
    </source>
</evidence>
<dbReference type="InterPro" id="IPR001849">
    <property type="entry name" value="PH_domain"/>
</dbReference>
<dbReference type="InterPro" id="IPR035899">
    <property type="entry name" value="DBL_dom_sf"/>
</dbReference>
<dbReference type="InterPro" id="IPR051092">
    <property type="entry name" value="FYVE_RhoGEF_PH"/>
</dbReference>
<dbReference type="SUPFAM" id="SSF48371">
    <property type="entry name" value="ARM repeat"/>
    <property type="match status" value="1"/>
</dbReference>
<dbReference type="PROSITE" id="PS50176">
    <property type="entry name" value="ARM_REPEAT"/>
    <property type="match status" value="1"/>
</dbReference>
<dbReference type="PROSITE" id="PS50010">
    <property type="entry name" value="DH_2"/>
    <property type="match status" value="1"/>
</dbReference>
<name>L8GWH6_ACACF</name>
<evidence type="ECO:0000259" key="3">
    <source>
        <dbReference type="PROSITE" id="PS50010"/>
    </source>
</evidence>
<dbReference type="PANTHER" id="PTHR12673:SF159">
    <property type="entry name" value="LD03170P"/>
    <property type="match status" value="1"/>
</dbReference>
<dbReference type="InterPro" id="IPR016024">
    <property type="entry name" value="ARM-type_fold"/>
</dbReference>
<dbReference type="InterPro" id="IPR000225">
    <property type="entry name" value="Armadillo"/>
</dbReference>
<feature type="region of interest" description="Disordered" evidence="2">
    <location>
        <begin position="875"/>
        <end position="910"/>
    </location>
</feature>
<dbReference type="InterPro" id="IPR011993">
    <property type="entry name" value="PH-like_dom_sf"/>
</dbReference>
<dbReference type="OrthoDB" id="660555at2759"/>
<dbReference type="PANTHER" id="PTHR12673">
    <property type="entry name" value="FACIOGENITAL DYSPLASIA PROTEIN"/>
    <property type="match status" value="1"/>
</dbReference>
<evidence type="ECO:0000256" key="1">
    <source>
        <dbReference type="PROSITE-ProRule" id="PRU00259"/>
    </source>
</evidence>
<dbReference type="SMART" id="SM00185">
    <property type="entry name" value="ARM"/>
    <property type="match status" value="5"/>
</dbReference>
<accession>L8GWH6</accession>
<organism evidence="4 5">
    <name type="scientific">Acanthamoeba castellanii (strain ATCC 30010 / Neff)</name>
    <dbReference type="NCBI Taxonomy" id="1257118"/>
    <lineage>
        <taxon>Eukaryota</taxon>
        <taxon>Amoebozoa</taxon>
        <taxon>Discosea</taxon>
        <taxon>Longamoebia</taxon>
        <taxon>Centramoebida</taxon>
        <taxon>Acanthamoebidae</taxon>
        <taxon>Acanthamoeba</taxon>
    </lineage>
</organism>
<dbReference type="Gene3D" id="1.25.10.10">
    <property type="entry name" value="Leucine-rich Repeat Variant"/>
    <property type="match status" value="2"/>
</dbReference>
<dbReference type="GO" id="GO:0005737">
    <property type="term" value="C:cytoplasm"/>
    <property type="evidence" value="ECO:0007669"/>
    <property type="project" value="TreeGrafter"/>
</dbReference>